<reference evidence="3 5" key="1">
    <citation type="journal article" date="2013" name="PLoS ONE">
        <title>Predicting the Proteins of Angomonas deanei, Strigomonas culicis and Their Respective Endosymbionts Reveals New Aspects of the Trypanosomatidae Family.</title>
        <authorList>
            <person name="Motta M.C."/>
            <person name="Martins A.C."/>
            <person name="de Souza S.S."/>
            <person name="Catta-Preta C.M."/>
            <person name="Silva R."/>
            <person name="Klein C.C."/>
            <person name="de Almeida L.G."/>
            <person name="de Lima Cunha O."/>
            <person name="Ciapina L.P."/>
            <person name="Brocchi M."/>
            <person name="Colabardini A.C."/>
            <person name="de Araujo Lima B."/>
            <person name="Machado C.R."/>
            <person name="de Almeida Soares C.M."/>
            <person name="Probst C.M."/>
            <person name="de Menezes C.B."/>
            <person name="Thompson C.E."/>
            <person name="Bartholomeu D.C."/>
            <person name="Gradia D.F."/>
            <person name="Pavoni D.P."/>
            <person name="Grisard E.C."/>
            <person name="Fantinatti-Garboggini F."/>
            <person name="Marchini F.K."/>
            <person name="Rodrigues-Luiz G.F."/>
            <person name="Wagner G."/>
            <person name="Goldman G.H."/>
            <person name="Fietto J.L."/>
            <person name="Elias M.C."/>
            <person name="Goldman M.H."/>
            <person name="Sagot M.F."/>
            <person name="Pereira M."/>
            <person name="Stoco P.H."/>
            <person name="de Mendonca-Neto R.P."/>
            <person name="Teixeira S.M."/>
            <person name="Maciel T.E."/>
            <person name="de Oliveira Mendes T.A."/>
            <person name="Urmenyi T.P."/>
            <person name="de Souza W."/>
            <person name="Schenkman S."/>
            <person name="de Vasconcelos A.T."/>
        </authorList>
    </citation>
    <scope>NUCLEOTIDE SEQUENCE [LARGE SCALE GENOMIC DNA]</scope>
</reference>
<sequence>MSNIQHEPVADEARQREGADSHHEDEEEAADVVSETPSERHERNRREAEGVWFSGLLSGAAYLPHPKRVHESDLSETEQEELLQEATYVVPRGYKYKKENLPDIINPTPVGKLRTALILYIVLAFVAWALLLSAACPLPWYRGKDGDVDGVNYKGRWFTLYGQKYGGQPSTSIADLHTCPIEKQFMQTIAASTIISCGMTLIALIRAVARLRGHGSYGPVLLFAFLGFIWGLCANAMSISAYELRRCSNPRFSAIAHLDAGFALSLVAWVLLLVGFVLLAVATKFNVGPSLRQLRVMDTYFFVLVAVALLFTIIGNATTIWKRRFNTDDVSVVRVSYWHTELIMGNGTNIIFGRAMYRCNAYNKRIKASVSFLILGSIALTLSLITAVPAFFKRPCRAMACAFGIVASAFLLVSWVTAVAVKYRTLCEESVVGSLYADYPGVPSGIFNGATKFDTYGLQEGVILVILAWILVTAAVVFNFVVEWPHKRRMP</sequence>
<dbReference type="Proteomes" id="UP000015354">
    <property type="component" value="Unassembled WGS sequence"/>
</dbReference>
<feature type="transmembrane region" description="Helical" evidence="2">
    <location>
        <begin position="262"/>
        <end position="287"/>
    </location>
</feature>
<feature type="transmembrane region" description="Helical" evidence="2">
    <location>
        <begin position="462"/>
        <end position="482"/>
    </location>
</feature>
<feature type="transmembrane region" description="Helical" evidence="2">
    <location>
        <begin position="117"/>
        <end position="140"/>
    </location>
</feature>
<evidence type="ECO:0000313" key="3">
    <source>
        <dbReference type="EMBL" id="EPY21472.1"/>
    </source>
</evidence>
<reference evidence="3" key="2">
    <citation type="submission" date="2013-03" db="EMBL/GenBank/DDBJ databases">
        <authorList>
            <person name="Motta M.C.M."/>
            <person name="Martins A.C.A."/>
            <person name="Preta C.M.C.C."/>
            <person name="Silva R."/>
            <person name="de Souza S.S."/>
            <person name="Klein C.C."/>
            <person name="de Almeida L.G.P."/>
            <person name="Cunha O.L."/>
            <person name="Colabardini A.C."/>
            <person name="Lima B.A."/>
            <person name="Machado C.R."/>
            <person name="Soares C.M.A."/>
            <person name="de Menezes C.B.A."/>
            <person name="Bartolomeu D.C."/>
            <person name="Grisard E.C."/>
            <person name="Fantinatti-Garboggini F."/>
            <person name="Rodrigues-Luiz G.F."/>
            <person name="Wagner G."/>
            <person name="Goldman G.H."/>
            <person name="Fietto J.L.R."/>
            <person name="Ciapina L.P."/>
            <person name="Brocchi M."/>
            <person name="Elias M.C."/>
            <person name="Goldman M.H.S."/>
            <person name="Sagot M.-F."/>
            <person name="Pereira M."/>
            <person name="Stoco P.H."/>
            <person name="Teixeira S.M.R."/>
            <person name="de Mendonca-Neto R.P."/>
            <person name="Maciel T.E.F."/>
            <person name="Mendes T.A.O."/>
            <person name="Urmenyi T.P."/>
            <person name="Teixeira M.M.G."/>
            <person name="de Camargo E.F.P."/>
            <person name="de Sousa W."/>
            <person name="Schenkman S."/>
            <person name="de Vasconcelos A.T.R."/>
        </authorList>
    </citation>
    <scope>NUCLEOTIDE SEQUENCE</scope>
</reference>
<comment type="caution">
    <text evidence="3">The sequence shown here is derived from an EMBL/GenBank/DDBJ whole genome shotgun (WGS) entry which is preliminary data.</text>
</comment>
<evidence type="ECO:0000256" key="2">
    <source>
        <dbReference type="SAM" id="Phobius"/>
    </source>
</evidence>
<evidence type="ECO:0000256" key="1">
    <source>
        <dbReference type="SAM" id="MobiDB-lite"/>
    </source>
</evidence>
<feature type="transmembrane region" description="Helical" evidence="2">
    <location>
        <begin position="299"/>
        <end position="321"/>
    </location>
</feature>
<dbReference type="Pfam" id="PF07344">
    <property type="entry name" value="Amastin"/>
    <property type="match status" value="2"/>
</dbReference>
<keyword evidence="5" id="KW-1185">Reference proteome</keyword>
<dbReference type="InterPro" id="IPR009944">
    <property type="entry name" value="Amastin"/>
</dbReference>
<dbReference type="AlphaFoldDB" id="S9TST7"/>
<evidence type="ECO:0000313" key="5">
    <source>
        <dbReference type="Proteomes" id="UP000015354"/>
    </source>
</evidence>
<protein>
    <recommendedName>
        <fullName evidence="6">Amastin-like protein</fullName>
    </recommendedName>
</protein>
<feature type="transmembrane region" description="Helical" evidence="2">
    <location>
        <begin position="370"/>
        <end position="392"/>
    </location>
</feature>
<keyword evidence="2" id="KW-0812">Transmembrane</keyword>
<evidence type="ECO:0000313" key="4">
    <source>
        <dbReference type="EMBL" id="EPY26701.1"/>
    </source>
</evidence>
<evidence type="ECO:0008006" key="6">
    <source>
        <dbReference type="Google" id="ProtNLM"/>
    </source>
</evidence>
<organism evidence="3 5">
    <name type="scientific">Strigomonas culicis</name>
    <dbReference type="NCBI Taxonomy" id="28005"/>
    <lineage>
        <taxon>Eukaryota</taxon>
        <taxon>Discoba</taxon>
        <taxon>Euglenozoa</taxon>
        <taxon>Kinetoplastea</taxon>
        <taxon>Metakinetoplastina</taxon>
        <taxon>Trypanosomatida</taxon>
        <taxon>Trypanosomatidae</taxon>
        <taxon>Strigomonadinae</taxon>
        <taxon>Strigomonas</taxon>
    </lineage>
</organism>
<keyword evidence="2" id="KW-0472">Membrane</keyword>
<dbReference type="EMBL" id="ATMH01006123">
    <property type="protein sequence ID" value="EPY26701.1"/>
    <property type="molecule type" value="Genomic_DNA"/>
</dbReference>
<feature type="compositionally biased region" description="Basic and acidic residues" evidence="1">
    <location>
        <begin position="8"/>
        <end position="24"/>
    </location>
</feature>
<dbReference type="PANTHER" id="PTHR33297:SF4">
    <property type="entry name" value="AMASTIN"/>
    <property type="match status" value="1"/>
</dbReference>
<gene>
    <name evidence="4" type="ORF">STCU_06123</name>
    <name evidence="3" type="ORF">STCU_08531</name>
</gene>
<feature type="transmembrane region" description="Helical" evidence="2">
    <location>
        <begin position="185"/>
        <end position="208"/>
    </location>
</feature>
<dbReference type="PANTHER" id="PTHR33297">
    <property type="entry name" value="AMASTIN-LIKE SURFACE PROTEIN-LIKE PROTEIN-RELATED"/>
    <property type="match status" value="1"/>
</dbReference>
<feature type="compositionally biased region" description="Basic and acidic residues" evidence="1">
    <location>
        <begin position="37"/>
        <end position="46"/>
    </location>
</feature>
<accession>S9TST7</accession>
<proteinExistence type="predicted"/>
<feature type="transmembrane region" description="Helical" evidence="2">
    <location>
        <begin position="220"/>
        <end position="242"/>
    </location>
</feature>
<feature type="transmembrane region" description="Helical" evidence="2">
    <location>
        <begin position="399"/>
        <end position="421"/>
    </location>
</feature>
<name>S9TST7_9TRYP</name>
<dbReference type="EMBL" id="ATMH01008531">
    <property type="protein sequence ID" value="EPY21472.1"/>
    <property type="molecule type" value="Genomic_DNA"/>
</dbReference>
<dbReference type="OrthoDB" id="271020at2759"/>
<feature type="region of interest" description="Disordered" evidence="1">
    <location>
        <begin position="1"/>
        <end position="46"/>
    </location>
</feature>
<keyword evidence="2" id="KW-1133">Transmembrane helix</keyword>